<keyword evidence="3" id="KW-1185">Reference proteome</keyword>
<gene>
    <name evidence="2" type="ORF">AVEN_46518_1</name>
</gene>
<name>A0A4Y2HBM1_ARAVE</name>
<accession>A0A4Y2HBM1</accession>
<evidence type="ECO:0000313" key="3">
    <source>
        <dbReference type="Proteomes" id="UP000499080"/>
    </source>
</evidence>
<evidence type="ECO:0000256" key="1">
    <source>
        <dbReference type="SAM" id="MobiDB-lite"/>
    </source>
</evidence>
<reference evidence="2 3" key="1">
    <citation type="journal article" date="2019" name="Sci. Rep.">
        <title>Orb-weaving spider Araneus ventricosus genome elucidates the spidroin gene catalogue.</title>
        <authorList>
            <person name="Kono N."/>
            <person name="Nakamura H."/>
            <person name="Ohtoshi R."/>
            <person name="Moran D.A.P."/>
            <person name="Shinohara A."/>
            <person name="Yoshida Y."/>
            <person name="Fujiwara M."/>
            <person name="Mori M."/>
            <person name="Tomita M."/>
            <person name="Arakawa K."/>
        </authorList>
    </citation>
    <scope>NUCLEOTIDE SEQUENCE [LARGE SCALE GENOMIC DNA]</scope>
</reference>
<dbReference type="Proteomes" id="UP000499080">
    <property type="component" value="Unassembled WGS sequence"/>
</dbReference>
<organism evidence="2 3">
    <name type="scientific">Araneus ventricosus</name>
    <name type="common">Orbweaver spider</name>
    <name type="synonym">Epeira ventricosa</name>
    <dbReference type="NCBI Taxonomy" id="182803"/>
    <lineage>
        <taxon>Eukaryota</taxon>
        <taxon>Metazoa</taxon>
        <taxon>Ecdysozoa</taxon>
        <taxon>Arthropoda</taxon>
        <taxon>Chelicerata</taxon>
        <taxon>Arachnida</taxon>
        <taxon>Araneae</taxon>
        <taxon>Araneomorphae</taxon>
        <taxon>Entelegynae</taxon>
        <taxon>Araneoidea</taxon>
        <taxon>Araneidae</taxon>
        <taxon>Araneus</taxon>
    </lineage>
</organism>
<dbReference type="EMBL" id="BGPR01001830">
    <property type="protein sequence ID" value="GBM62700.1"/>
    <property type="molecule type" value="Genomic_DNA"/>
</dbReference>
<dbReference type="AlphaFoldDB" id="A0A4Y2HBM1"/>
<evidence type="ECO:0000313" key="2">
    <source>
        <dbReference type="EMBL" id="GBM62700.1"/>
    </source>
</evidence>
<comment type="caution">
    <text evidence="2">The sequence shown here is derived from an EMBL/GenBank/DDBJ whole genome shotgun (WGS) entry which is preliminary data.</text>
</comment>
<feature type="region of interest" description="Disordered" evidence="1">
    <location>
        <begin position="57"/>
        <end position="85"/>
    </location>
</feature>
<sequence>MRLEVDSSNLCCHLPHHPTPTITFPSSARKWAVMDKDNSTLYTAYLLSDFRTLPPLKKKPTASDRPSSLLREISRPSRTASPGMIGLGSKEIKYEQVI</sequence>
<protein>
    <submittedName>
        <fullName evidence="2">Uncharacterized protein</fullName>
    </submittedName>
</protein>
<proteinExistence type="predicted"/>